<dbReference type="GO" id="GO:0015450">
    <property type="term" value="F:protein-transporting ATPase activity"/>
    <property type="evidence" value="ECO:0007669"/>
    <property type="project" value="InterPro"/>
</dbReference>
<keyword evidence="8 9" id="KW-0472">Membrane</keyword>
<dbReference type="PANTHER" id="PTHR30081:SF8">
    <property type="entry name" value="PROTEIN TRANSLOCASE SUBUNIT SECF"/>
    <property type="match status" value="1"/>
</dbReference>
<dbReference type="NCBIfam" id="TIGR00916">
    <property type="entry name" value="2A0604s01"/>
    <property type="match status" value="1"/>
</dbReference>
<dbReference type="Pfam" id="PF07549">
    <property type="entry name" value="Sec_GG"/>
    <property type="match status" value="1"/>
</dbReference>
<dbReference type="EMBL" id="NTJZ01000020">
    <property type="protein sequence ID" value="PDH32208.1"/>
    <property type="molecule type" value="Genomic_DNA"/>
</dbReference>
<dbReference type="GO" id="GO:0065002">
    <property type="term" value="P:intracellular protein transmembrane transport"/>
    <property type="evidence" value="ECO:0007669"/>
    <property type="project" value="UniProtKB-UniRule"/>
</dbReference>
<dbReference type="GO" id="GO:0006605">
    <property type="term" value="P:protein targeting"/>
    <property type="evidence" value="ECO:0007669"/>
    <property type="project" value="UniProtKB-UniRule"/>
</dbReference>
<sequence length="316" mass="33882">MQLPSNIDFMGVRKIASAISITLVIVSILALFFNSLQFGLDFTSGTSVRLGYSDTVVLDEVNFALTNNGYEDAVVVSFGSDREIRVILPVDESVEVVNQAEQAAEVGETIAALLSAGSSSDVTLLGSDYVSAKVGEELAEQGGLGMLVALGIIMVYIAVRFQFKFSVGAVVALAHDVIITLGIFSIFGIEFNLNTLAAMLAIIGYSLNDTIVVSDRIRENFRRMRKGSPIEMVNTSLNQTLSRTIITSFTTLLVLFSVLFIGGETTQGFAVALIIGVVIGTYSSVYVASNVILYMNVTREDLMIPVKEGADLDGMP</sequence>
<evidence type="ECO:0000256" key="7">
    <source>
        <dbReference type="ARBA" id="ARBA00023010"/>
    </source>
</evidence>
<dbReference type="HAMAP" id="MF_01464_B">
    <property type="entry name" value="SecF_B"/>
    <property type="match status" value="1"/>
</dbReference>
<protein>
    <recommendedName>
        <fullName evidence="9">Protein-export membrane protein SecF</fullName>
    </recommendedName>
</protein>
<dbReference type="InterPro" id="IPR022646">
    <property type="entry name" value="SecD/SecF_CS"/>
</dbReference>
<dbReference type="Pfam" id="PF02355">
    <property type="entry name" value="SecD_SecF_C"/>
    <property type="match status" value="1"/>
</dbReference>
<gene>
    <name evidence="9 11" type="primary">secF</name>
    <name evidence="11" type="ORF">CNF02_12630</name>
</gene>
<dbReference type="Gene3D" id="1.20.1640.10">
    <property type="entry name" value="Multidrug efflux transporter AcrB transmembrane domain"/>
    <property type="match status" value="1"/>
</dbReference>
<dbReference type="GO" id="GO:0043952">
    <property type="term" value="P:protein transport by the Sec complex"/>
    <property type="evidence" value="ECO:0007669"/>
    <property type="project" value="UniProtKB-UniRule"/>
</dbReference>
<proteinExistence type="inferred from homology"/>
<comment type="caution">
    <text evidence="11">The sequence shown here is derived from an EMBL/GenBank/DDBJ whole genome shotgun (WGS) entry which is preliminary data.</text>
</comment>
<dbReference type="InterPro" id="IPR022813">
    <property type="entry name" value="SecD/SecF_arch_bac"/>
</dbReference>
<evidence type="ECO:0000313" key="12">
    <source>
        <dbReference type="Proteomes" id="UP000219329"/>
    </source>
</evidence>
<dbReference type="NCBIfam" id="TIGR00966">
    <property type="entry name" value="transloc_SecF"/>
    <property type="match status" value="1"/>
</dbReference>
<feature type="transmembrane region" description="Helical" evidence="9">
    <location>
        <begin position="166"/>
        <end position="189"/>
    </location>
</feature>
<comment type="function">
    <text evidence="9">Part of the Sec protein translocase complex. Interacts with the SecYEG preprotein conducting channel. SecDF uses the proton motive force (PMF) to complete protein translocation after the ATP-dependent function of SecA.</text>
</comment>
<name>A0A2A5W7E2_9GAMM</name>
<dbReference type="InterPro" id="IPR005665">
    <property type="entry name" value="SecF_bac"/>
</dbReference>
<evidence type="ECO:0000313" key="11">
    <source>
        <dbReference type="EMBL" id="PDH32208.1"/>
    </source>
</evidence>
<evidence type="ECO:0000256" key="4">
    <source>
        <dbReference type="ARBA" id="ARBA00022692"/>
    </source>
</evidence>
<dbReference type="PRINTS" id="PR01755">
    <property type="entry name" value="SECFTRNLCASE"/>
</dbReference>
<accession>A0A2A5W7E2</accession>
<evidence type="ECO:0000256" key="5">
    <source>
        <dbReference type="ARBA" id="ARBA00022927"/>
    </source>
</evidence>
<organism evidence="11 12">
    <name type="scientific">OM182 bacterium MED-G28</name>
    <dbReference type="NCBI Taxonomy" id="1986256"/>
    <lineage>
        <taxon>Bacteria</taxon>
        <taxon>Pseudomonadati</taxon>
        <taxon>Pseudomonadota</taxon>
        <taxon>Gammaproteobacteria</taxon>
        <taxon>OMG group</taxon>
        <taxon>OM182 clade</taxon>
    </lineage>
</organism>
<dbReference type="InterPro" id="IPR055344">
    <property type="entry name" value="SecD_SecF_C_bact"/>
</dbReference>
<feature type="transmembrane region" description="Helical" evidence="9">
    <location>
        <begin position="195"/>
        <end position="214"/>
    </location>
</feature>
<evidence type="ECO:0000256" key="8">
    <source>
        <dbReference type="ARBA" id="ARBA00023136"/>
    </source>
</evidence>
<dbReference type="PANTHER" id="PTHR30081">
    <property type="entry name" value="PROTEIN-EXPORT MEMBRANE PROTEIN SEC"/>
    <property type="match status" value="1"/>
</dbReference>
<comment type="subunit">
    <text evidence="9">Forms a complex with SecD. Part of the essential Sec protein translocation apparatus which comprises SecA, SecYEG and auxiliary proteins SecDF-YajC and YidC.</text>
</comment>
<feature type="transmembrane region" description="Helical" evidence="9">
    <location>
        <begin position="142"/>
        <end position="159"/>
    </location>
</feature>
<feature type="transmembrane region" description="Helical" evidence="9">
    <location>
        <begin position="245"/>
        <end position="263"/>
    </location>
</feature>
<reference evidence="11 12" key="1">
    <citation type="submission" date="2017-08" db="EMBL/GenBank/DDBJ databases">
        <title>Fine stratification of microbial communities through a metagenomic profile of the photic zone.</title>
        <authorList>
            <person name="Haro-Moreno J.M."/>
            <person name="Lopez-Perez M."/>
            <person name="De La Torre J."/>
            <person name="Picazo A."/>
            <person name="Camacho A."/>
            <person name="Rodriguez-Valera F."/>
        </authorList>
    </citation>
    <scope>NUCLEOTIDE SEQUENCE [LARGE SCALE GENOMIC DNA]</scope>
    <source>
        <strain evidence="11">MED-G28</strain>
    </source>
</reference>
<keyword evidence="3 9" id="KW-1003">Cell membrane</keyword>
<evidence type="ECO:0000259" key="10">
    <source>
        <dbReference type="Pfam" id="PF02355"/>
    </source>
</evidence>
<evidence type="ECO:0000256" key="6">
    <source>
        <dbReference type="ARBA" id="ARBA00022989"/>
    </source>
</evidence>
<dbReference type="SUPFAM" id="SSF82866">
    <property type="entry name" value="Multidrug efflux transporter AcrB transmembrane domain"/>
    <property type="match status" value="1"/>
</dbReference>
<feature type="domain" description="Protein export membrane protein SecD/SecF C-terminal" evidence="10">
    <location>
        <begin position="120"/>
        <end position="296"/>
    </location>
</feature>
<keyword evidence="2 9" id="KW-0813">Transport</keyword>
<dbReference type="AlphaFoldDB" id="A0A2A5W7E2"/>
<evidence type="ECO:0000256" key="3">
    <source>
        <dbReference type="ARBA" id="ARBA00022475"/>
    </source>
</evidence>
<comment type="subcellular location">
    <subcellularLocation>
        <location evidence="1 9">Cell membrane</location>
        <topology evidence="1 9">Multi-pass membrane protein</topology>
    </subcellularLocation>
</comment>
<keyword evidence="5 9" id="KW-0653">Protein transport</keyword>
<evidence type="ECO:0000256" key="2">
    <source>
        <dbReference type="ARBA" id="ARBA00022448"/>
    </source>
</evidence>
<dbReference type="InterPro" id="IPR048634">
    <property type="entry name" value="SecD_SecF_C"/>
</dbReference>
<evidence type="ECO:0000256" key="1">
    <source>
        <dbReference type="ARBA" id="ARBA00004651"/>
    </source>
</evidence>
<dbReference type="Proteomes" id="UP000219329">
    <property type="component" value="Unassembled WGS sequence"/>
</dbReference>
<evidence type="ECO:0000256" key="9">
    <source>
        <dbReference type="HAMAP-Rule" id="MF_01464"/>
    </source>
</evidence>
<feature type="transmembrane region" description="Helical" evidence="9">
    <location>
        <begin position="12"/>
        <end position="33"/>
    </location>
</feature>
<keyword evidence="4 9" id="KW-0812">Transmembrane</keyword>
<dbReference type="InterPro" id="IPR022645">
    <property type="entry name" value="SecD/SecF_bac"/>
</dbReference>
<keyword evidence="7 9" id="KW-0811">Translocation</keyword>
<feature type="transmembrane region" description="Helical" evidence="9">
    <location>
        <begin position="269"/>
        <end position="293"/>
    </location>
</feature>
<keyword evidence="6 9" id="KW-1133">Transmembrane helix</keyword>
<dbReference type="GO" id="GO:0005886">
    <property type="term" value="C:plasma membrane"/>
    <property type="evidence" value="ECO:0007669"/>
    <property type="project" value="UniProtKB-SubCell"/>
</dbReference>
<comment type="similarity">
    <text evidence="9">Belongs to the SecD/SecF family. SecF subfamily.</text>
</comment>